<protein>
    <submittedName>
        <fullName evidence="1">Uncharacterized protein</fullName>
    </submittedName>
</protein>
<organism evidence="1 2">
    <name type="scientific">Candidatus Gallimonas intestinavium</name>
    <dbReference type="NCBI Taxonomy" id="2838603"/>
    <lineage>
        <taxon>Bacteria</taxon>
        <taxon>Bacillati</taxon>
        <taxon>Bacillota</taxon>
        <taxon>Clostridia</taxon>
        <taxon>Candidatus Gallimonas</taxon>
    </lineage>
</organism>
<dbReference type="AlphaFoldDB" id="A0A9D2G450"/>
<dbReference type="Proteomes" id="UP000824102">
    <property type="component" value="Unassembled WGS sequence"/>
</dbReference>
<gene>
    <name evidence="1" type="ORF">H9964_04055</name>
</gene>
<evidence type="ECO:0000313" key="2">
    <source>
        <dbReference type="Proteomes" id="UP000824102"/>
    </source>
</evidence>
<dbReference type="EMBL" id="DXBB01000059">
    <property type="protein sequence ID" value="HIZ72734.1"/>
    <property type="molecule type" value="Genomic_DNA"/>
</dbReference>
<sequence length="193" mass="22317">MNYCEKCSCATEDVRCPLCGTKKLRPVREDDYCFLTECEKSYAPEHKRVLAAEGIEAVGVPYGNGFLTQVALPLENERLYVRFPDLERAVELLKQERNERDDAYLSYIRSRTDDLFVPEKLAKKLCRKLRLAEDELVPFLAREIAASDAVFDGGRIGMEEARMYLCRSERFVVTVNSDTFEVLAVDRRKRPRF</sequence>
<accession>A0A9D2G450</accession>
<reference evidence="1" key="2">
    <citation type="submission" date="2021-04" db="EMBL/GenBank/DDBJ databases">
        <authorList>
            <person name="Gilroy R."/>
        </authorList>
    </citation>
    <scope>NUCLEOTIDE SEQUENCE</scope>
    <source>
        <strain evidence="1">ChiW7-2402</strain>
    </source>
</reference>
<reference evidence="1" key="1">
    <citation type="journal article" date="2021" name="PeerJ">
        <title>Extensive microbial diversity within the chicken gut microbiome revealed by metagenomics and culture.</title>
        <authorList>
            <person name="Gilroy R."/>
            <person name="Ravi A."/>
            <person name="Getino M."/>
            <person name="Pursley I."/>
            <person name="Horton D.L."/>
            <person name="Alikhan N.F."/>
            <person name="Baker D."/>
            <person name="Gharbi K."/>
            <person name="Hall N."/>
            <person name="Watson M."/>
            <person name="Adriaenssens E.M."/>
            <person name="Foster-Nyarko E."/>
            <person name="Jarju S."/>
            <person name="Secka A."/>
            <person name="Antonio M."/>
            <person name="Oren A."/>
            <person name="Chaudhuri R.R."/>
            <person name="La Ragione R."/>
            <person name="Hildebrand F."/>
            <person name="Pallen M.J."/>
        </authorList>
    </citation>
    <scope>NUCLEOTIDE SEQUENCE</scope>
    <source>
        <strain evidence="1">ChiW7-2402</strain>
    </source>
</reference>
<proteinExistence type="predicted"/>
<comment type="caution">
    <text evidence="1">The sequence shown here is derived from an EMBL/GenBank/DDBJ whole genome shotgun (WGS) entry which is preliminary data.</text>
</comment>
<name>A0A9D2G450_9FIRM</name>
<evidence type="ECO:0000313" key="1">
    <source>
        <dbReference type="EMBL" id="HIZ72734.1"/>
    </source>
</evidence>